<dbReference type="Proteomes" id="UP000237440">
    <property type="component" value="Unassembled WGS sequence"/>
</dbReference>
<name>A0A2S3VRI8_9PSED</name>
<dbReference type="PANTHER" id="PTHR21666:SF270">
    <property type="entry name" value="MUREIN HYDROLASE ACTIVATOR ENVC"/>
    <property type="match status" value="1"/>
</dbReference>
<protein>
    <recommendedName>
        <fullName evidence="1">M23ase beta-sheet core domain-containing protein</fullName>
    </recommendedName>
</protein>
<dbReference type="CDD" id="cd12797">
    <property type="entry name" value="M23_peptidase"/>
    <property type="match status" value="1"/>
</dbReference>
<evidence type="ECO:0000259" key="1">
    <source>
        <dbReference type="Pfam" id="PF01551"/>
    </source>
</evidence>
<accession>A0A2S3VRI8</accession>
<proteinExistence type="predicted"/>
<dbReference type="GO" id="GO:0004222">
    <property type="term" value="F:metalloendopeptidase activity"/>
    <property type="evidence" value="ECO:0007669"/>
    <property type="project" value="TreeGrafter"/>
</dbReference>
<dbReference type="Pfam" id="PF01551">
    <property type="entry name" value="Peptidase_M23"/>
    <property type="match status" value="1"/>
</dbReference>
<evidence type="ECO:0000313" key="3">
    <source>
        <dbReference type="Proteomes" id="UP000237440"/>
    </source>
</evidence>
<gene>
    <name evidence="2" type="ORF">B0D71_12975</name>
</gene>
<dbReference type="InterPro" id="IPR016047">
    <property type="entry name" value="M23ase_b-sheet_dom"/>
</dbReference>
<comment type="caution">
    <text evidence="2">The sequence shown here is derived from an EMBL/GenBank/DDBJ whole genome shotgun (WGS) entry which is preliminary data.</text>
</comment>
<dbReference type="SUPFAM" id="SSF51261">
    <property type="entry name" value="Duplicated hybrid motif"/>
    <property type="match status" value="1"/>
</dbReference>
<sequence>MLNRAPGMRFPIERPPAYLNSQVWGVGGSHGAKGSWRDGANYTYPWRDTFCESRSRATPICPAGKGHQGVDIRPVDWARGKYWVVAAEDGVISDIGTYTVTLQAKGTRYRYLHMQMSKLAVKVGQAVNRGDHLGLVSNDFGDTSTTVHLHFEMLQNLSGKGWVHVPPYQSLVVAYEKGN</sequence>
<feature type="domain" description="M23ase beta-sheet core" evidence="1">
    <location>
        <begin position="66"/>
        <end position="156"/>
    </location>
</feature>
<dbReference type="InterPro" id="IPR011055">
    <property type="entry name" value="Dup_hybrid_motif"/>
</dbReference>
<dbReference type="InterPro" id="IPR050570">
    <property type="entry name" value="Cell_wall_metabolism_enzyme"/>
</dbReference>
<dbReference type="AlphaFoldDB" id="A0A2S3VRI8"/>
<dbReference type="EMBL" id="MUJK01000003">
    <property type="protein sequence ID" value="POF42483.1"/>
    <property type="molecule type" value="Genomic_DNA"/>
</dbReference>
<evidence type="ECO:0000313" key="2">
    <source>
        <dbReference type="EMBL" id="POF42483.1"/>
    </source>
</evidence>
<keyword evidence="3" id="KW-1185">Reference proteome</keyword>
<dbReference type="Gene3D" id="2.70.70.10">
    <property type="entry name" value="Glucose Permease (Domain IIA)"/>
    <property type="match status" value="1"/>
</dbReference>
<reference evidence="3" key="1">
    <citation type="submission" date="2017-02" db="EMBL/GenBank/DDBJ databases">
        <authorList>
            <person name="Furmanczyk E.M."/>
        </authorList>
    </citation>
    <scope>NUCLEOTIDE SEQUENCE [LARGE SCALE GENOMIC DNA]</scope>
    <source>
        <strain evidence="3">AP3_22</strain>
    </source>
</reference>
<organism evidence="2 3">
    <name type="scientific">Pseudomonas laurylsulfativorans</name>
    <dbReference type="NCBI Taxonomy" id="1943631"/>
    <lineage>
        <taxon>Bacteria</taxon>
        <taxon>Pseudomonadati</taxon>
        <taxon>Pseudomonadota</taxon>
        <taxon>Gammaproteobacteria</taxon>
        <taxon>Pseudomonadales</taxon>
        <taxon>Pseudomonadaceae</taxon>
        <taxon>Pseudomonas</taxon>
    </lineage>
</organism>
<dbReference type="PANTHER" id="PTHR21666">
    <property type="entry name" value="PEPTIDASE-RELATED"/>
    <property type="match status" value="1"/>
</dbReference>